<keyword evidence="3" id="KW-0813">Transport</keyword>
<dbReference type="Proteomes" id="UP001500897">
    <property type="component" value="Unassembled WGS sequence"/>
</dbReference>
<feature type="transmembrane region" description="Helical" evidence="10">
    <location>
        <begin position="417"/>
        <end position="436"/>
    </location>
</feature>
<feature type="transmembrane region" description="Helical" evidence="10">
    <location>
        <begin position="478"/>
        <end position="500"/>
    </location>
</feature>
<feature type="transmembrane region" description="Helical" evidence="10">
    <location>
        <begin position="443"/>
        <end position="466"/>
    </location>
</feature>
<feature type="transmembrane region" description="Helical" evidence="10">
    <location>
        <begin position="331"/>
        <end position="351"/>
    </location>
</feature>
<reference evidence="12" key="1">
    <citation type="journal article" date="2019" name="Int. J. Syst. Evol. Microbiol.">
        <title>The Global Catalogue of Microorganisms (GCM) 10K type strain sequencing project: providing services to taxonomists for standard genome sequencing and annotation.</title>
        <authorList>
            <consortium name="The Broad Institute Genomics Platform"/>
            <consortium name="The Broad Institute Genome Sequencing Center for Infectious Disease"/>
            <person name="Wu L."/>
            <person name="Ma J."/>
        </authorList>
    </citation>
    <scope>NUCLEOTIDE SEQUENCE [LARGE SCALE GENOMIC DNA]</scope>
    <source>
        <strain evidence="12">JCM 14559</strain>
    </source>
</reference>
<feature type="transmembrane region" description="Helical" evidence="10">
    <location>
        <begin position="251"/>
        <end position="272"/>
    </location>
</feature>
<evidence type="ECO:0000256" key="9">
    <source>
        <dbReference type="RuleBase" id="RU362091"/>
    </source>
</evidence>
<evidence type="ECO:0000256" key="5">
    <source>
        <dbReference type="ARBA" id="ARBA00022692"/>
    </source>
</evidence>
<name>A0ABP5JPC0_9ACTN</name>
<comment type="caution">
    <text evidence="11">The sequence shown here is derived from an EMBL/GenBank/DDBJ whole genome shotgun (WGS) entry which is preliminary data.</text>
</comment>
<dbReference type="InterPro" id="IPR038377">
    <property type="entry name" value="Na/Glc_symporter_sf"/>
</dbReference>
<comment type="subcellular location">
    <subcellularLocation>
        <location evidence="1">Cell membrane</location>
        <topology evidence="1">Multi-pass membrane protein</topology>
    </subcellularLocation>
</comment>
<proteinExistence type="inferred from homology"/>
<feature type="transmembrane region" description="Helical" evidence="10">
    <location>
        <begin position="390"/>
        <end position="411"/>
    </location>
</feature>
<dbReference type="RefSeq" id="WP_344558183.1">
    <property type="nucleotide sequence ID" value="NZ_BAAANS010000075.1"/>
</dbReference>
<dbReference type="EMBL" id="BAAANS010000075">
    <property type="protein sequence ID" value="GAA2120851.1"/>
    <property type="molecule type" value="Genomic_DNA"/>
</dbReference>
<comment type="similarity">
    <text evidence="2 9">Belongs to the sodium:solute symporter (SSF) (TC 2.A.21) family.</text>
</comment>
<feature type="transmembrane region" description="Helical" evidence="10">
    <location>
        <begin position="51"/>
        <end position="76"/>
    </location>
</feature>
<keyword evidence="6" id="KW-0769">Symport</keyword>
<evidence type="ECO:0000256" key="7">
    <source>
        <dbReference type="ARBA" id="ARBA00022989"/>
    </source>
</evidence>
<keyword evidence="5 10" id="KW-0812">Transmembrane</keyword>
<feature type="transmembrane region" description="Helical" evidence="10">
    <location>
        <begin position="82"/>
        <end position="100"/>
    </location>
</feature>
<evidence type="ECO:0000256" key="3">
    <source>
        <dbReference type="ARBA" id="ARBA00022448"/>
    </source>
</evidence>
<feature type="transmembrane region" description="Helical" evidence="10">
    <location>
        <begin position="284"/>
        <end position="311"/>
    </location>
</feature>
<evidence type="ECO:0000256" key="6">
    <source>
        <dbReference type="ARBA" id="ARBA00022847"/>
    </source>
</evidence>
<accession>A0ABP5JPC0</accession>
<feature type="transmembrane region" description="Helical" evidence="10">
    <location>
        <begin position="191"/>
        <end position="209"/>
    </location>
</feature>
<keyword evidence="8 10" id="KW-0472">Membrane</keyword>
<evidence type="ECO:0000256" key="1">
    <source>
        <dbReference type="ARBA" id="ARBA00004651"/>
    </source>
</evidence>
<keyword evidence="7 10" id="KW-1133">Transmembrane helix</keyword>
<dbReference type="PANTHER" id="PTHR48086">
    <property type="entry name" value="SODIUM/PROLINE SYMPORTER-RELATED"/>
    <property type="match status" value="1"/>
</dbReference>
<dbReference type="InterPro" id="IPR001734">
    <property type="entry name" value="Na/solute_symporter"/>
</dbReference>
<dbReference type="PANTHER" id="PTHR48086:SF6">
    <property type="entry name" value="CATION_ACETATE SYMPORTER ACTP"/>
    <property type="match status" value="1"/>
</dbReference>
<gene>
    <name evidence="11" type="ORF">GCM10009759_70070</name>
</gene>
<keyword evidence="4" id="KW-1003">Cell membrane</keyword>
<dbReference type="Pfam" id="PF00474">
    <property type="entry name" value="SSF"/>
    <property type="match status" value="1"/>
</dbReference>
<feature type="transmembrane region" description="Helical" evidence="10">
    <location>
        <begin position="127"/>
        <end position="155"/>
    </location>
</feature>
<organism evidence="11 12">
    <name type="scientific">Kitasatospora saccharophila</name>
    <dbReference type="NCBI Taxonomy" id="407973"/>
    <lineage>
        <taxon>Bacteria</taxon>
        <taxon>Bacillati</taxon>
        <taxon>Actinomycetota</taxon>
        <taxon>Actinomycetes</taxon>
        <taxon>Kitasatosporales</taxon>
        <taxon>Streptomycetaceae</taxon>
        <taxon>Kitasatospora</taxon>
    </lineage>
</organism>
<evidence type="ECO:0000313" key="12">
    <source>
        <dbReference type="Proteomes" id="UP001500897"/>
    </source>
</evidence>
<evidence type="ECO:0000313" key="11">
    <source>
        <dbReference type="EMBL" id="GAA2120851.1"/>
    </source>
</evidence>
<evidence type="ECO:0000256" key="8">
    <source>
        <dbReference type="ARBA" id="ARBA00023136"/>
    </source>
</evidence>
<dbReference type="PROSITE" id="PS50283">
    <property type="entry name" value="NA_SOLUT_SYMP_3"/>
    <property type="match status" value="1"/>
</dbReference>
<protein>
    <submittedName>
        <fullName evidence="11">Cation acetate symporter</fullName>
    </submittedName>
</protein>
<evidence type="ECO:0000256" key="10">
    <source>
        <dbReference type="SAM" id="Phobius"/>
    </source>
</evidence>
<evidence type="ECO:0000256" key="4">
    <source>
        <dbReference type="ARBA" id="ARBA00022475"/>
    </source>
</evidence>
<sequence>MIAAGAPPVPHLNLVVFMLFLGLCAFLWLFTGSGTDDAAMFPGQDLPGKAWHSGLAISGDSLSAVTLMALVGLIALTGYDGLMLSLGCVTGLVLLTLLIADPLRRGGGHTVGDSLARRFPERSVRTAVALVTLGVCVPYLVLQLTAIGSLTSFVLGFTGSAARTACILVIGVLMTSLAVSGGMRGTARVQIVKVVVLLAVLTVLTVTVLNRFGWNPDRLLGAAAARSGLGDLFLGPGVQYHSGSADVLNRLGQFVTLALAVCCLPQVTMRVLTAPRGRATRTAMHWAVAQLVVVSALLVVLGLGAAAIVGGPALHRADPSGSGSLLVLADALNPGGTLTSAVFCVVFLTALSTVSDVTVAAASTVARDLSPNAAEPGGGPGRRQERRARWAAALGGMASIALAIPAAGWNLLVLSTLAMTLSASALAPVLLYGLLWPRFTRRGALWCLYGSSALVLLLITVSPLISGGPAAAFPDRDFHWTPLANPGLVTVPVGFALGWLGSRLDRRGTDPARHAELATAALLGHRTG</sequence>
<evidence type="ECO:0000256" key="2">
    <source>
        <dbReference type="ARBA" id="ARBA00006434"/>
    </source>
</evidence>
<feature type="transmembrane region" description="Helical" evidence="10">
    <location>
        <begin position="12"/>
        <end position="30"/>
    </location>
</feature>
<dbReference type="Gene3D" id="1.20.1730.10">
    <property type="entry name" value="Sodium/glucose cotransporter"/>
    <property type="match status" value="1"/>
</dbReference>
<keyword evidence="12" id="KW-1185">Reference proteome</keyword>
<dbReference type="InterPro" id="IPR050277">
    <property type="entry name" value="Sodium:Solute_Symporter"/>
</dbReference>
<dbReference type="CDD" id="cd11480">
    <property type="entry name" value="SLC5sbd_u4"/>
    <property type="match status" value="1"/>
</dbReference>
<feature type="transmembrane region" description="Helical" evidence="10">
    <location>
        <begin position="161"/>
        <end position="179"/>
    </location>
</feature>